<name>A0A9P7VMS5_9AGAR</name>
<dbReference type="RefSeq" id="XP_043036992.1">
    <property type="nucleotide sequence ID" value="XM_043180539.1"/>
</dbReference>
<dbReference type="EMBL" id="MU250545">
    <property type="protein sequence ID" value="KAG7443492.1"/>
    <property type="molecule type" value="Genomic_DNA"/>
</dbReference>
<dbReference type="AlphaFoldDB" id="A0A9P7VMS5"/>
<comment type="caution">
    <text evidence="1">The sequence shown here is derived from an EMBL/GenBank/DDBJ whole genome shotgun (WGS) entry which is preliminary data.</text>
</comment>
<dbReference type="OrthoDB" id="2889454at2759"/>
<dbReference type="GeneID" id="66102835"/>
<keyword evidence="2" id="KW-1185">Reference proteome</keyword>
<sequence>MARDADSRPLQELFDAIVDAVRFASPLSEAFKDLVSGFLVSRRSLPRARYFLFEAIYFATPERIPEYHDTGLKPPIISSSARMLVLNSQRFVTNGTFDDSILISILKIMTNIETIFFEMRRGKSYPRSYWACRHDIV</sequence>
<reference evidence="1" key="1">
    <citation type="submission" date="2020-11" db="EMBL/GenBank/DDBJ databases">
        <title>Adaptations for nitrogen fixation in a non-lichenized fungal sporocarp promotes dispersal by wood-feeding termites.</title>
        <authorList>
            <consortium name="DOE Joint Genome Institute"/>
            <person name="Koch R.A."/>
            <person name="Yoon G."/>
            <person name="Arayal U."/>
            <person name="Lail K."/>
            <person name="Amirebrahimi M."/>
            <person name="Labutti K."/>
            <person name="Lipzen A."/>
            <person name="Riley R."/>
            <person name="Barry K."/>
            <person name="Henrissat B."/>
            <person name="Grigoriev I.V."/>
            <person name="Herr J.R."/>
            <person name="Aime M.C."/>
        </authorList>
    </citation>
    <scope>NUCLEOTIDE SEQUENCE</scope>
    <source>
        <strain evidence="1">MCA 3950</strain>
    </source>
</reference>
<accession>A0A9P7VMS5</accession>
<gene>
    <name evidence="1" type="ORF">BT62DRAFT_333857</name>
</gene>
<evidence type="ECO:0000313" key="1">
    <source>
        <dbReference type="EMBL" id="KAG7443492.1"/>
    </source>
</evidence>
<protein>
    <submittedName>
        <fullName evidence="1">Uncharacterized protein</fullName>
    </submittedName>
</protein>
<organism evidence="1 2">
    <name type="scientific">Guyanagaster necrorhizus</name>
    <dbReference type="NCBI Taxonomy" id="856835"/>
    <lineage>
        <taxon>Eukaryota</taxon>
        <taxon>Fungi</taxon>
        <taxon>Dikarya</taxon>
        <taxon>Basidiomycota</taxon>
        <taxon>Agaricomycotina</taxon>
        <taxon>Agaricomycetes</taxon>
        <taxon>Agaricomycetidae</taxon>
        <taxon>Agaricales</taxon>
        <taxon>Marasmiineae</taxon>
        <taxon>Physalacriaceae</taxon>
        <taxon>Guyanagaster</taxon>
    </lineage>
</organism>
<dbReference type="Proteomes" id="UP000812287">
    <property type="component" value="Unassembled WGS sequence"/>
</dbReference>
<proteinExistence type="predicted"/>
<evidence type="ECO:0000313" key="2">
    <source>
        <dbReference type="Proteomes" id="UP000812287"/>
    </source>
</evidence>